<dbReference type="Proteomes" id="UP000186895">
    <property type="component" value="Unassembled WGS sequence"/>
</dbReference>
<feature type="transmembrane region" description="Helical" evidence="6">
    <location>
        <begin position="104"/>
        <end position="125"/>
    </location>
</feature>
<dbReference type="AlphaFoldDB" id="A0A1N6X3L7"/>
<feature type="transmembrane region" description="Helical" evidence="6">
    <location>
        <begin position="208"/>
        <end position="233"/>
    </location>
</feature>
<accession>A0A1N6X3L7</accession>
<dbReference type="CDD" id="cd06174">
    <property type="entry name" value="MFS"/>
    <property type="match status" value="1"/>
</dbReference>
<evidence type="ECO:0000313" key="9">
    <source>
        <dbReference type="Proteomes" id="UP000186895"/>
    </source>
</evidence>
<feature type="transmembrane region" description="Helical" evidence="6">
    <location>
        <begin position="253"/>
        <end position="274"/>
    </location>
</feature>
<evidence type="ECO:0000256" key="1">
    <source>
        <dbReference type="ARBA" id="ARBA00004651"/>
    </source>
</evidence>
<feature type="transmembrane region" description="Helical" evidence="6">
    <location>
        <begin position="80"/>
        <end position="98"/>
    </location>
</feature>
<dbReference type="InterPro" id="IPR036259">
    <property type="entry name" value="MFS_trans_sf"/>
</dbReference>
<keyword evidence="9" id="KW-1185">Reference proteome</keyword>
<evidence type="ECO:0000256" key="2">
    <source>
        <dbReference type="ARBA" id="ARBA00022475"/>
    </source>
</evidence>
<feature type="transmembrane region" description="Helical" evidence="6">
    <location>
        <begin position="315"/>
        <end position="337"/>
    </location>
</feature>
<comment type="subcellular location">
    <subcellularLocation>
        <location evidence="1">Cell membrane</location>
        <topology evidence="1">Multi-pass membrane protein</topology>
    </subcellularLocation>
</comment>
<dbReference type="eggNOG" id="COG2807">
    <property type="taxonomic scope" value="Bacteria"/>
</dbReference>
<dbReference type="STRING" id="49186.SAMN05421647_112104"/>
<gene>
    <name evidence="8" type="ORF">SAMN05421647_112104</name>
</gene>
<dbReference type="PANTHER" id="PTHR43124">
    <property type="entry name" value="PURINE EFFLUX PUMP PBUE"/>
    <property type="match status" value="1"/>
</dbReference>
<dbReference type="InterPro" id="IPR011701">
    <property type="entry name" value="MFS"/>
</dbReference>
<keyword evidence="3 6" id="KW-0812">Transmembrane</keyword>
<dbReference type="InterPro" id="IPR020846">
    <property type="entry name" value="MFS_dom"/>
</dbReference>
<keyword evidence="2" id="KW-1003">Cell membrane</keyword>
<evidence type="ECO:0000313" key="8">
    <source>
        <dbReference type="EMBL" id="SIQ96948.1"/>
    </source>
</evidence>
<dbReference type="GO" id="GO:0005886">
    <property type="term" value="C:plasma membrane"/>
    <property type="evidence" value="ECO:0007669"/>
    <property type="project" value="UniProtKB-SubCell"/>
</dbReference>
<organism evidence="8 9">
    <name type="scientific">Marinobacterium stanieri</name>
    <dbReference type="NCBI Taxonomy" id="49186"/>
    <lineage>
        <taxon>Bacteria</taxon>
        <taxon>Pseudomonadati</taxon>
        <taxon>Pseudomonadota</taxon>
        <taxon>Gammaproteobacteria</taxon>
        <taxon>Oceanospirillales</taxon>
        <taxon>Oceanospirillaceae</taxon>
        <taxon>Marinobacterium</taxon>
    </lineage>
</organism>
<keyword evidence="5 6" id="KW-0472">Membrane</keyword>
<name>A0A1N6X3L7_9GAMM</name>
<reference evidence="8 9" key="1">
    <citation type="submission" date="2017-01" db="EMBL/GenBank/DDBJ databases">
        <authorList>
            <person name="Mah S.A."/>
            <person name="Swanson W.J."/>
            <person name="Moy G.W."/>
            <person name="Vacquier V.D."/>
        </authorList>
    </citation>
    <scope>NUCLEOTIDE SEQUENCE [LARGE SCALE GENOMIC DNA]</scope>
    <source>
        <strain evidence="8 9">DSM 7027</strain>
    </source>
</reference>
<dbReference type="GO" id="GO:0022857">
    <property type="term" value="F:transmembrane transporter activity"/>
    <property type="evidence" value="ECO:0007669"/>
    <property type="project" value="InterPro"/>
</dbReference>
<feature type="transmembrane region" description="Helical" evidence="6">
    <location>
        <begin position="380"/>
        <end position="400"/>
    </location>
</feature>
<keyword evidence="4 6" id="KW-1133">Transmembrane helix</keyword>
<dbReference type="PANTHER" id="PTHR43124:SF3">
    <property type="entry name" value="CHLORAMPHENICOL EFFLUX PUMP RV0191"/>
    <property type="match status" value="1"/>
</dbReference>
<feature type="transmembrane region" description="Helical" evidence="6">
    <location>
        <begin position="286"/>
        <end position="303"/>
    </location>
</feature>
<dbReference type="EMBL" id="FTMN01000012">
    <property type="protein sequence ID" value="SIQ96948.1"/>
    <property type="molecule type" value="Genomic_DNA"/>
</dbReference>
<feature type="transmembrane region" description="Helical" evidence="6">
    <location>
        <begin position="349"/>
        <end position="374"/>
    </location>
</feature>
<dbReference type="InterPro" id="IPR050189">
    <property type="entry name" value="MFS_Efflux_Transporters"/>
</dbReference>
<feature type="transmembrane region" description="Helical" evidence="6">
    <location>
        <begin position="168"/>
        <end position="187"/>
    </location>
</feature>
<feature type="transmembrane region" description="Helical" evidence="6">
    <location>
        <begin position="137"/>
        <end position="156"/>
    </location>
</feature>
<protein>
    <submittedName>
        <fullName evidence="8">Cyanate permease</fullName>
    </submittedName>
</protein>
<evidence type="ECO:0000256" key="5">
    <source>
        <dbReference type="ARBA" id="ARBA00023136"/>
    </source>
</evidence>
<proteinExistence type="predicted"/>
<evidence type="ECO:0000256" key="4">
    <source>
        <dbReference type="ARBA" id="ARBA00022989"/>
    </source>
</evidence>
<dbReference type="Pfam" id="PF07690">
    <property type="entry name" value="MFS_1"/>
    <property type="match status" value="1"/>
</dbReference>
<dbReference type="Gene3D" id="1.20.1250.20">
    <property type="entry name" value="MFS general substrate transporter like domains"/>
    <property type="match status" value="1"/>
</dbReference>
<feature type="domain" description="Major facilitator superfamily (MFS) profile" evidence="7">
    <location>
        <begin position="13"/>
        <end position="403"/>
    </location>
</feature>
<dbReference type="PROSITE" id="PS50850">
    <property type="entry name" value="MFS"/>
    <property type="match status" value="1"/>
</dbReference>
<evidence type="ECO:0000256" key="6">
    <source>
        <dbReference type="SAM" id="Phobius"/>
    </source>
</evidence>
<feature type="transmembrane region" description="Helical" evidence="6">
    <location>
        <begin position="49"/>
        <end position="71"/>
    </location>
</feature>
<sequence>MNKIAARPRRLPPEILVMLAGITAALHIGKLPPAIPVLQDELGVSLVQAGFMLSLVQLAGMLAGALIGVLADSAGLRRSILTGLGILTLTSVLGGFASSATELLVLRGFEGFGFLLVTLSGPGLLRQLVTAEKLSVSLGWWGCYMGFGTGTGLLIGPWLMQQLGWQGWWWLIAAVTLVMLSLVLLRVPADQRNNNPRSGSPMAGLRAILARLKIILGSPGPWLVAMIFAAYSGQWLSVIGFLPSIYTQAGLEGSLVGVLTAFAAVANVVGNAASGRLLQAGVGPRQLLYFGFAVMTLTTWTAFSDVTADLPWLRYAAVLVFSSVSGVIPGVLFSLAVRLAPDTSVVSTAVGWMLQLSALGQFVTPPLIGALAGWAGGWQLTWVATGCLSALGVVLVTRVGRLL</sequence>
<dbReference type="SUPFAM" id="SSF103473">
    <property type="entry name" value="MFS general substrate transporter"/>
    <property type="match status" value="1"/>
</dbReference>
<evidence type="ECO:0000259" key="7">
    <source>
        <dbReference type="PROSITE" id="PS50850"/>
    </source>
</evidence>
<feature type="transmembrane region" description="Helical" evidence="6">
    <location>
        <begin position="12"/>
        <end position="29"/>
    </location>
</feature>
<evidence type="ECO:0000256" key="3">
    <source>
        <dbReference type="ARBA" id="ARBA00022692"/>
    </source>
</evidence>
<dbReference type="RefSeq" id="WP_244894398.1">
    <property type="nucleotide sequence ID" value="NZ_FTMN01000012.1"/>
</dbReference>